<dbReference type="KEGG" id="ncb:C0V82_23330"/>
<evidence type="ECO:0000259" key="17">
    <source>
        <dbReference type="Pfam" id="PF07715"/>
    </source>
</evidence>
<geneLocation type="plasmid" evidence="18 19">
    <name>unnamed1</name>
</geneLocation>
<reference evidence="18 19" key="1">
    <citation type="submission" date="2017-12" db="EMBL/GenBank/DDBJ databases">
        <title>Genomes of bacteria within cyanobacterial aggregates.</title>
        <authorList>
            <person name="Cai H."/>
        </authorList>
    </citation>
    <scope>NUCLEOTIDE SEQUENCE [LARGE SCALE GENOMIC DNA]</scope>
    <source>
        <strain evidence="18 19">TH16</strain>
        <plasmid evidence="18 19">unnamed1</plasmid>
    </source>
</reference>
<evidence type="ECO:0000256" key="12">
    <source>
        <dbReference type="PROSITE-ProRule" id="PRU01360"/>
    </source>
</evidence>
<evidence type="ECO:0000256" key="1">
    <source>
        <dbReference type="ARBA" id="ARBA00004571"/>
    </source>
</evidence>
<evidence type="ECO:0000256" key="7">
    <source>
        <dbReference type="ARBA" id="ARBA00023004"/>
    </source>
</evidence>
<accession>A0A2K9NJP1</accession>
<dbReference type="InterPro" id="IPR000531">
    <property type="entry name" value="Beta-barrel_TonB"/>
</dbReference>
<keyword evidence="5 12" id="KW-0812">Transmembrane</keyword>
<keyword evidence="10 12" id="KW-0472">Membrane</keyword>
<sequence>MMHNIRDRLQGLSLGPDRSYLHLIPAQRVRRGTRSFGPTGPALHADKNRMEQGVSNMTKSQLTLRAVLLAGAALATAMPALSQELMLEEIVVTARKRAESLQDAAVSVSAFTAEGLQRAGIGDVLEVVNRVPGFTMNADNATEPNIFMRGIGTDIESAASSPAVGFFLDDVYLSRAQGTNLELFDFERIEVVRGPQGTLYGKNVVGGAVNFITKQPTEDQDTVAEVSVGNYSFLQFRGATGGALADNLYGRIAFSARGRDGFAYNTFTKNDVEDLSSMGVKGALRLVASEQLEVTASADFSRRRSDGRWIDMVIPSAHNVPFKNPDPRKGPNNVDGRQHSDVGGGSIKAVWSLENGSITSLTGYREATFEDKNNDAGSYLDMDKLLRDANGRIQFGKIDRSKFNDDFYINAKTEDVKTFSQEFRYSSDFDGPFNVMAGLFYMGEDIGRNEDADYIFVDYFAQGRETARTTAKGDTWSAFVEGTWAVTDTLKAIGGVRYTKDIKKFTVARAAFGDFLGQDFEDAQGRPTTAFTAGDKHTWSAWTPSATLQWKTSDDVMLYATVAKGFKSGGWNGENANNPTEAAVPYNPEFAWNYETGIKSQWLDNRLRLNLTGFVADYKDLQTQQYVIFSSSLPPDNVIANAGKARVKGLELELLAVPVEGLTLSGSYALMDGKITGDLISTALRYDPSCFCSKPVPTNLKGNKLRRTPKNSLSAGAQYEFPVNEKVNGLIRADYSWTDGYFFENENSDRTWNPSYGLIDAGVGVVADDGAWELMLWGKNLTDKLYTAGKTDVIGSVLASYAPPRTYGVTLKVKF</sequence>
<evidence type="ECO:0000256" key="4">
    <source>
        <dbReference type="ARBA" id="ARBA00022496"/>
    </source>
</evidence>
<feature type="short sequence motif" description="TonB C-terminal box" evidence="13">
    <location>
        <begin position="798"/>
        <end position="815"/>
    </location>
</feature>
<keyword evidence="9 14" id="KW-0798">TonB box</keyword>
<organism evidence="18 19">
    <name type="scientific">Niveispirillum cyanobacteriorum</name>
    <dbReference type="NCBI Taxonomy" id="1612173"/>
    <lineage>
        <taxon>Bacteria</taxon>
        <taxon>Pseudomonadati</taxon>
        <taxon>Pseudomonadota</taxon>
        <taxon>Alphaproteobacteria</taxon>
        <taxon>Rhodospirillales</taxon>
        <taxon>Azospirillaceae</taxon>
        <taxon>Niveispirillum</taxon>
    </lineage>
</organism>
<evidence type="ECO:0000256" key="11">
    <source>
        <dbReference type="ARBA" id="ARBA00023237"/>
    </source>
</evidence>
<protein>
    <recommendedName>
        <fullName evidence="20">TonB-dependent receptor</fullName>
    </recommendedName>
</protein>
<evidence type="ECO:0000256" key="6">
    <source>
        <dbReference type="ARBA" id="ARBA00022729"/>
    </source>
</evidence>
<dbReference type="InterPro" id="IPR039426">
    <property type="entry name" value="TonB-dep_rcpt-like"/>
</dbReference>
<dbReference type="GO" id="GO:0006826">
    <property type="term" value="P:iron ion transport"/>
    <property type="evidence" value="ECO:0007669"/>
    <property type="project" value="UniProtKB-KW"/>
</dbReference>
<evidence type="ECO:0000256" key="10">
    <source>
        <dbReference type="ARBA" id="ARBA00023136"/>
    </source>
</evidence>
<proteinExistence type="inferred from homology"/>
<evidence type="ECO:0000259" key="16">
    <source>
        <dbReference type="Pfam" id="PF00593"/>
    </source>
</evidence>
<dbReference type="InterPro" id="IPR012910">
    <property type="entry name" value="Plug_dom"/>
</dbReference>
<dbReference type="PROSITE" id="PS52016">
    <property type="entry name" value="TONB_DEPENDENT_REC_3"/>
    <property type="match status" value="1"/>
</dbReference>
<dbReference type="Gene3D" id="2.40.170.20">
    <property type="entry name" value="TonB-dependent receptor, beta-barrel domain"/>
    <property type="match status" value="1"/>
</dbReference>
<comment type="similarity">
    <text evidence="12 14">Belongs to the TonB-dependent receptor family.</text>
</comment>
<dbReference type="PROSITE" id="PS01156">
    <property type="entry name" value="TONB_DEPENDENT_REC_2"/>
    <property type="match status" value="1"/>
</dbReference>
<dbReference type="InterPro" id="IPR036942">
    <property type="entry name" value="Beta-barrel_TonB_sf"/>
</dbReference>
<evidence type="ECO:0000256" key="14">
    <source>
        <dbReference type="RuleBase" id="RU003357"/>
    </source>
</evidence>
<keyword evidence="4" id="KW-0410">Iron transport</keyword>
<feature type="region of interest" description="Disordered" evidence="15">
    <location>
        <begin position="320"/>
        <end position="342"/>
    </location>
</feature>
<dbReference type="CDD" id="cd01347">
    <property type="entry name" value="ligand_gated_channel"/>
    <property type="match status" value="1"/>
</dbReference>
<evidence type="ECO:0008006" key="20">
    <source>
        <dbReference type="Google" id="ProtNLM"/>
    </source>
</evidence>
<dbReference type="Proteomes" id="UP000234752">
    <property type="component" value="Plasmid unnamed1"/>
</dbReference>
<gene>
    <name evidence="18" type="ORF">C0V82_23330</name>
</gene>
<keyword evidence="18" id="KW-0614">Plasmid</keyword>
<evidence type="ECO:0000256" key="3">
    <source>
        <dbReference type="ARBA" id="ARBA00022452"/>
    </source>
</evidence>
<evidence type="ECO:0000256" key="13">
    <source>
        <dbReference type="PROSITE-ProRule" id="PRU10144"/>
    </source>
</evidence>
<keyword evidence="3 12" id="KW-1134">Transmembrane beta strand</keyword>
<feature type="domain" description="TonB-dependent receptor plug" evidence="17">
    <location>
        <begin position="101"/>
        <end position="208"/>
    </location>
</feature>
<keyword evidence="6" id="KW-0732">Signal</keyword>
<dbReference type="SUPFAM" id="SSF56935">
    <property type="entry name" value="Porins"/>
    <property type="match status" value="1"/>
</dbReference>
<dbReference type="Pfam" id="PF07715">
    <property type="entry name" value="Plug"/>
    <property type="match status" value="1"/>
</dbReference>
<dbReference type="PANTHER" id="PTHR32552:SF81">
    <property type="entry name" value="TONB-DEPENDENT OUTER MEMBRANE RECEPTOR"/>
    <property type="match status" value="1"/>
</dbReference>
<dbReference type="AlphaFoldDB" id="A0A2K9NJP1"/>
<keyword evidence="7" id="KW-0408">Iron</keyword>
<evidence type="ECO:0000313" key="19">
    <source>
        <dbReference type="Proteomes" id="UP000234752"/>
    </source>
</evidence>
<keyword evidence="8" id="KW-0406">Ion transport</keyword>
<dbReference type="GO" id="GO:0009279">
    <property type="term" value="C:cell outer membrane"/>
    <property type="evidence" value="ECO:0007669"/>
    <property type="project" value="UniProtKB-SubCell"/>
</dbReference>
<dbReference type="PANTHER" id="PTHR32552">
    <property type="entry name" value="FERRICHROME IRON RECEPTOR-RELATED"/>
    <property type="match status" value="1"/>
</dbReference>
<evidence type="ECO:0000313" key="18">
    <source>
        <dbReference type="EMBL" id="AUN33307.1"/>
    </source>
</evidence>
<evidence type="ECO:0000256" key="5">
    <source>
        <dbReference type="ARBA" id="ARBA00022692"/>
    </source>
</evidence>
<evidence type="ECO:0000256" key="15">
    <source>
        <dbReference type="SAM" id="MobiDB-lite"/>
    </source>
</evidence>
<feature type="domain" description="TonB-dependent receptor-like beta-barrel" evidence="16">
    <location>
        <begin position="339"/>
        <end position="781"/>
    </location>
</feature>
<keyword evidence="2 12" id="KW-0813">Transport</keyword>
<evidence type="ECO:0000256" key="8">
    <source>
        <dbReference type="ARBA" id="ARBA00023065"/>
    </source>
</evidence>
<evidence type="ECO:0000256" key="2">
    <source>
        <dbReference type="ARBA" id="ARBA00022448"/>
    </source>
</evidence>
<name>A0A2K9NJP1_9PROT</name>
<dbReference type="Pfam" id="PF00593">
    <property type="entry name" value="TonB_dep_Rec_b-barrel"/>
    <property type="match status" value="1"/>
</dbReference>
<dbReference type="EMBL" id="CP025613">
    <property type="protein sequence ID" value="AUN33307.1"/>
    <property type="molecule type" value="Genomic_DNA"/>
</dbReference>
<comment type="subcellular location">
    <subcellularLocation>
        <location evidence="1 12">Cell outer membrane</location>
        <topology evidence="1 12">Multi-pass membrane protein</topology>
    </subcellularLocation>
</comment>
<keyword evidence="19" id="KW-1185">Reference proteome</keyword>
<keyword evidence="11 12" id="KW-0998">Cell outer membrane</keyword>
<evidence type="ECO:0000256" key="9">
    <source>
        <dbReference type="ARBA" id="ARBA00023077"/>
    </source>
</evidence>
<dbReference type="InterPro" id="IPR010917">
    <property type="entry name" value="TonB_rcpt_CS"/>
</dbReference>